<dbReference type="EMBL" id="LAYC01000002">
    <property type="protein sequence ID" value="KYK58366.1"/>
    <property type="molecule type" value="Genomic_DNA"/>
</dbReference>
<keyword evidence="3" id="KW-0862">Zinc</keyword>
<evidence type="ECO:0000313" key="7">
    <source>
        <dbReference type="EMBL" id="KYK58366.1"/>
    </source>
</evidence>
<gene>
    <name evidence="7" type="ORF">DCS_05379</name>
</gene>
<feature type="region of interest" description="Disordered" evidence="5">
    <location>
        <begin position="931"/>
        <end position="971"/>
    </location>
</feature>
<dbReference type="InterPro" id="IPR043145">
    <property type="entry name" value="Znf_ZZ_sf"/>
</dbReference>
<dbReference type="CDD" id="cd02249">
    <property type="entry name" value="ZZ"/>
    <property type="match status" value="1"/>
</dbReference>
<feature type="region of interest" description="Disordered" evidence="5">
    <location>
        <begin position="743"/>
        <end position="765"/>
    </location>
</feature>
<dbReference type="CDD" id="cd14947">
    <property type="entry name" value="NBR1_like"/>
    <property type="match status" value="1"/>
</dbReference>
<dbReference type="GeneID" id="63718022"/>
<dbReference type="InterPro" id="IPR013783">
    <property type="entry name" value="Ig-like_fold"/>
</dbReference>
<evidence type="ECO:0000256" key="4">
    <source>
        <dbReference type="PROSITE-ProRule" id="PRU00228"/>
    </source>
</evidence>
<dbReference type="GO" id="GO:0008270">
    <property type="term" value="F:zinc ion binding"/>
    <property type="evidence" value="ECO:0007669"/>
    <property type="project" value="UniProtKB-KW"/>
</dbReference>
<dbReference type="GO" id="GO:0016236">
    <property type="term" value="P:macroautophagy"/>
    <property type="evidence" value="ECO:0007669"/>
    <property type="project" value="TreeGrafter"/>
</dbReference>
<dbReference type="PANTHER" id="PTHR20930:SF0">
    <property type="entry name" value="PROTEIN ILRUN"/>
    <property type="match status" value="1"/>
</dbReference>
<feature type="domain" description="ZZ-type" evidence="6">
    <location>
        <begin position="582"/>
        <end position="638"/>
    </location>
</feature>
<dbReference type="GO" id="GO:0043130">
    <property type="term" value="F:ubiquitin binding"/>
    <property type="evidence" value="ECO:0007669"/>
    <property type="project" value="TreeGrafter"/>
</dbReference>
<dbReference type="GO" id="GO:0000407">
    <property type="term" value="C:phagophore assembly site"/>
    <property type="evidence" value="ECO:0007669"/>
    <property type="project" value="TreeGrafter"/>
</dbReference>
<feature type="compositionally biased region" description="Basic and acidic residues" evidence="5">
    <location>
        <begin position="397"/>
        <end position="406"/>
    </location>
</feature>
<feature type="compositionally biased region" description="Basic and acidic residues" evidence="5">
    <location>
        <begin position="701"/>
        <end position="723"/>
    </location>
</feature>
<dbReference type="Proteomes" id="UP000076580">
    <property type="component" value="Chromosome 02"/>
</dbReference>
<evidence type="ECO:0000256" key="3">
    <source>
        <dbReference type="ARBA" id="ARBA00022833"/>
    </source>
</evidence>
<feature type="region of interest" description="Disordered" evidence="5">
    <location>
        <begin position="392"/>
        <end position="412"/>
    </location>
</feature>
<keyword evidence="2 4" id="KW-0863">Zinc-finger</keyword>
<dbReference type="SMART" id="SM00291">
    <property type="entry name" value="ZnF_ZZ"/>
    <property type="match status" value="4"/>
</dbReference>
<dbReference type="CDD" id="cd02341">
    <property type="entry name" value="ZZ_ZZZ3"/>
    <property type="match status" value="1"/>
</dbReference>
<protein>
    <recommendedName>
        <fullName evidence="6">ZZ-type domain-containing protein</fullName>
    </recommendedName>
</protein>
<evidence type="ECO:0000259" key="6">
    <source>
        <dbReference type="PROSITE" id="PS50135"/>
    </source>
</evidence>
<dbReference type="Pfam" id="PF00569">
    <property type="entry name" value="ZZ"/>
    <property type="match status" value="3"/>
</dbReference>
<dbReference type="Gene3D" id="3.30.60.90">
    <property type="match status" value="4"/>
</dbReference>
<dbReference type="Pfam" id="PF16158">
    <property type="entry name" value="N_BRCA1_IG"/>
    <property type="match status" value="1"/>
</dbReference>
<dbReference type="AlphaFoldDB" id="A0A151GMP2"/>
<proteinExistence type="predicted"/>
<keyword evidence="1" id="KW-0479">Metal-binding</keyword>
<evidence type="ECO:0000256" key="5">
    <source>
        <dbReference type="SAM" id="MobiDB-lite"/>
    </source>
</evidence>
<dbReference type="InterPro" id="IPR032350">
    <property type="entry name" value="Nbr1_FW"/>
</dbReference>
<dbReference type="CDD" id="cd02340">
    <property type="entry name" value="ZZ_NBR1_like"/>
    <property type="match status" value="2"/>
</dbReference>
<dbReference type="PANTHER" id="PTHR20930">
    <property type="entry name" value="OVARIAN CARCINOMA ANTIGEN CA125-RELATED"/>
    <property type="match status" value="1"/>
</dbReference>
<reference evidence="7 8" key="1">
    <citation type="journal article" date="2016" name="Sci. Rep.">
        <title>Insights into Adaptations to a Near-Obligate Nematode Endoparasitic Lifestyle from the Finished Genome of Drechmeria coniospora.</title>
        <authorList>
            <person name="Zhang L."/>
            <person name="Zhou Z."/>
            <person name="Guo Q."/>
            <person name="Fokkens L."/>
            <person name="Miskei M."/>
            <person name="Pocsi I."/>
            <person name="Zhang W."/>
            <person name="Chen M."/>
            <person name="Wang L."/>
            <person name="Sun Y."/>
            <person name="Donzelli B.G."/>
            <person name="Gibson D.M."/>
            <person name="Nelson D.R."/>
            <person name="Luo J.G."/>
            <person name="Rep M."/>
            <person name="Liu H."/>
            <person name="Yang S."/>
            <person name="Wang J."/>
            <person name="Krasnoff S.B."/>
            <person name="Xu Y."/>
            <person name="Molnar I."/>
            <person name="Lin M."/>
        </authorList>
    </citation>
    <scope>NUCLEOTIDE SEQUENCE [LARGE SCALE GENOMIC DNA]</scope>
    <source>
        <strain evidence="7 8">ARSEF 6962</strain>
    </source>
</reference>
<dbReference type="InterPro" id="IPR041981">
    <property type="entry name" value="ZZZ3_ZZ"/>
</dbReference>
<dbReference type="InParanoid" id="A0A151GMP2"/>
<dbReference type="STRING" id="98403.A0A151GMP2"/>
<keyword evidence="8" id="KW-1185">Reference proteome</keyword>
<comment type="caution">
    <text evidence="7">The sequence shown here is derived from an EMBL/GenBank/DDBJ whole genome shotgun (WGS) entry which is preliminary data.</text>
</comment>
<sequence length="998" mass="106488">MSQARNASARSNAGLDAPVTLKVLYDGITRRVKMPLRDMVPGSLEKHVCATPPLAPPPPFPDAGAETAVPTLLTCVMLAQVRIFLHLPVDTKIMMERFSDSAAAYVLLDTANLPVYKQLFRAAKAKSKLKIRVTLLAADERTASRPPSLADDVQSCRALASDAAAKPVVALPAAAAAAAKPELPSKLTLSSGPPLRDMVFGESMAAYPDGSLADDGGRAGDDVPAYLDSVDNGRGRILNGYLETVGNGNGGAFPDYLATVESSRAPAYLDDANVNVSAYAVHIEHSPAAMSPAACAAAAATTTGTYTFSTVSSSSCSANSGGFAVFCNRCDKTIPDVHYHCSTCDDGDFDLCQACVKRGLTCHNSGHWLNKRAIKDGHIVSSTTETLLPKRKVPSPVREEPGRVDKPAGAAAVPDMPPRCVPDLVRQQAAPTSPQSNRWACVGNMRTCNCCVQELPEREFVHCTACEDYDLCQPCFARDAHGHHPKHGFAPAVAGTKLADAIMAKLLPGRNQVHHAICDGCDKHITGVRHKCLECPDWDYCEACVGSAHFVHAKHRFAPLYEPLADVNLSAASQLVHQGICCDGPLCAMSQVYPSYIRGVRYKCAVCHDLDFCANCEANPSNTHNKTHPLIKFKTPVRHVSVTTTGEHHDGHPLPAMGDCGGDLAKAIEALRLVGVANTINTVQTVLDVEPEAGGKVAPAEAERESEPRAKSDEATKPAELESAKPVAVPVAAPVAVEPVVKMETESAKPPAAEPENKEEDAKAPTEHDLTAVFIKDTVMDGTFLPPNHEFAQSWVLRNEGSVAWPAGCSVRFVGGDYMGHVDSAHPAGISDLASAAESTVCSAALAPGREASFTARLRTPARAGKIISYWRLTTPDGYKFGHRLWCEVNVIASPAGLSRPIIEAVNLQPDDSSKSSSIMIFPKLNKELPGVDVAQGSSPDNADDPPSEAEKADAEDGLDDEEWDATDDGFLTDEEYDILDASDEEYLEDQQRKLLEK</sequence>
<dbReference type="SUPFAM" id="SSF57850">
    <property type="entry name" value="RING/U-box"/>
    <property type="match status" value="4"/>
</dbReference>
<dbReference type="PROSITE" id="PS50135">
    <property type="entry name" value="ZF_ZZ_2"/>
    <property type="match status" value="1"/>
</dbReference>
<feature type="compositionally biased region" description="Acidic residues" evidence="5">
    <location>
        <begin position="956"/>
        <end position="971"/>
    </location>
</feature>
<dbReference type="Gene3D" id="2.60.40.10">
    <property type="entry name" value="Immunoglobulins"/>
    <property type="match status" value="1"/>
</dbReference>
<dbReference type="RefSeq" id="XP_040657718.1">
    <property type="nucleotide sequence ID" value="XM_040802685.1"/>
</dbReference>
<evidence type="ECO:0000256" key="1">
    <source>
        <dbReference type="ARBA" id="ARBA00022723"/>
    </source>
</evidence>
<organism evidence="7 8">
    <name type="scientific">Drechmeria coniospora</name>
    <name type="common">Nematophagous fungus</name>
    <name type="synonym">Meria coniospora</name>
    <dbReference type="NCBI Taxonomy" id="98403"/>
    <lineage>
        <taxon>Eukaryota</taxon>
        <taxon>Fungi</taxon>
        <taxon>Dikarya</taxon>
        <taxon>Ascomycota</taxon>
        <taxon>Pezizomycotina</taxon>
        <taxon>Sordariomycetes</taxon>
        <taxon>Hypocreomycetidae</taxon>
        <taxon>Hypocreales</taxon>
        <taxon>Ophiocordycipitaceae</taxon>
        <taxon>Drechmeria</taxon>
    </lineage>
</organism>
<evidence type="ECO:0000313" key="8">
    <source>
        <dbReference type="Proteomes" id="UP000076580"/>
    </source>
</evidence>
<name>A0A151GMP2_DRECN</name>
<dbReference type="InterPro" id="IPR000433">
    <property type="entry name" value="Znf_ZZ"/>
</dbReference>
<feature type="region of interest" description="Disordered" evidence="5">
    <location>
        <begin position="692"/>
        <end position="723"/>
    </location>
</feature>
<accession>A0A151GMP2</accession>
<evidence type="ECO:0000256" key="2">
    <source>
        <dbReference type="ARBA" id="ARBA00022771"/>
    </source>
</evidence>